<proteinExistence type="predicted"/>
<name>D1NX29_9BIFI</name>
<evidence type="ECO:0000313" key="3">
    <source>
        <dbReference type="Proteomes" id="UP000003656"/>
    </source>
</evidence>
<organism evidence="2 3">
    <name type="scientific">Bifidobacterium gallicum DSM 20093 = LMG 11596</name>
    <dbReference type="NCBI Taxonomy" id="561180"/>
    <lineage>
        <taxon>Bacteria</taxon>
        <taxon>Bacillati</taxon>
        <taxon>Actinomycetota</taxon>
        <taxon>Actinomycetes</taxon>
        <taxon>Bifidobacteriales</taxon>
        <taxon>Bifidobacteriaceae</taxon>
        <taxon>Bifidobacterium</taxon>
    </lineage>
</organism>
<sequence length="39" mass="4054">MEKSPMQRVATLPGVKGNSQATDGTVLDEASVLNGQLPL</sequence>
<evidence type="ECO:0000256" key="1">
    <source>
        <dbReference type="SAM" id="MobiDB-lite"/>
    </source>
</evidence>
<dbReference type="EMBL" id="ABXB03000008">
    <property type="protein sequence ID" value="EFA22089.1"/>
    <property type="molecule type" value="Genomic_DNA"/>
</dbReference>
<evidence type="ECO:0000313" key="2">
    <source>
        <dbReference type="EMBL" id="EFA22089.1"/>
    </source>
</evidence>
<dbReference type="Proteomes" id="UP000003656">
    <property type="component" value="Unassembled WGS sequence"/>
</dbReference>
<reference evidence="2 3" key="1">
    <citation type="submission" date="2009-11" db="EMBL/GenBank/DDBJ databases">
        <authorList>
            <person name="Weinstock G."/>
            <person name="Sodergren E."/>
            <person name="Clifton S."/>
            <person name="Fulton L."/>
            <person name="Fulton B."/>
            <person name="Courtney L."/>
            <person name="Fronick C."/>
            <person name="Harrison M."/>
            <person name="Strong C."/>
            <person name="Farmer C."/>
            <person name="Delahaunty K."/>
            <person name="Markovic C."/>
            <person name="Hall O."/>
            <person name="Minx P."/>
            <person name="Tomlinson C."/>
            <person name="Mitreva M."/>
            <person name="Nelson J."/>
            <person name="Hou S."/>
            <person name="Wollam A."/>
            <person name="Pepin K.H."/>
            <person name="Johnson M."/>
            <person name="Bhonagiri V."/>
            <person name="Nash W.E."/>
            <person name="Warren W."/>
            <person name="Chinwalla A."/>
            <person name="Mardis E.R."/>
            <person name="Wilson R.K."/>
        </authorList>
    </citation>
    <scope>NUCLEOTIDE SEQUENCE [LARGE SCALE GENOMIC DNA]</scope>
    <source>
        <strain evidence="2 3">DSM 20093</strain>
    </source>
</reference>
<dbReference type="AlphaFoldDB" id="D1NX29"/>
<accession>D1NX29</accession>
<comment type="caution">
    <text evidence="2">The sequence shown here is derived from an EMBL/GenBank/DDBJ whole genome shotgun (WGS) entry which is preliminary data.</text>
</comment>
<protein>
    <submittedName>
        <fullName evidence="2">Uncharacterized protein</fullName>
    </submittedName>
</protein>
<feature type="region of interest" description="Disordered" evidence="1">
    <location>
        <begin position="1"/>
        <end position="27"/>
    </location>
</feature>
<gene>
    <name evidence="2" type="ORF">BIFGAL_04437</name>
</gene>